<evidence type="ECO:0000313" key="4">
    <source>
        <dbReference type="Proteomes" id="UP000294887"/>
    </source>
</evidence>
<keyword evidence="4" id="KW-1185">Reference proteome</keyword>
<dbReference type="RefSeq" id="WP_131904274.1">
    <property type="nucleotide sequence ID" value="NZ_BAAAFU010000008.1"/>
</dbReference>
<reference evidence="3 4" key="1">
    <citation type="submission" date="2019-03" db="EMBL/GenBank/DDBJ databases">
        <title>Genomic Encyclopedia of Type Strains, Phase IV (KMG-IV): sequencing the most valuable type-strain genomes for metagenomic binning, comparative biology and taxonomic classification.</title>
        <authorList>
            <person name="Goeker M."/>
        </authorList>
    </citation>
    <scope>NUCLEOTIDE SEQUENCE [LARGE SCALE GENOMIC DNA]</scope>
    <source>
        <strain evidence="3 4">DSM 24830</strain>
    </source>
</reference>
<dbReference type="EMBL" id="SMFQ01000002">
    <property type="protein sequence ID" value="TCJ88587.1"/>
    <property type="molecule type" value="Genomic_DNA"/>
</dbReference>
<gene>
    <name evidence="3" type="ORF">EV695_0445</name>
</gene>
<dbReference type="PANTHER" id="PTHR19328">
    <property type="entry name" value="HEDGEHOG-INTERACTING PROTEIN"/>
    <property type="match status" value="1"/>
</dbReference>
<organism evidence="3 4">
    <name type="scientific">Cocleimonas flava</name>
    <dbReference type="NCBI Taxonomy" id="634765"/>
    <lineage>
        <taxon>Bacteria</taxon>
        <taxon>Pseudomonadati</taxon>
        <taxon>Pseudomonadota</taxon>
        <taxon>Gammaproteobacteria</taxon>
        <taxon>Thiotrichales</taxon>
        <taxon>Thiotrichaceae</taxon>
        <taxon>Cocleimonas</taxon>
    </lineage>
</organism>
<protein>
    <submittedName>
        <fullName evidence="3">Glucose/arabinose dehydrogenase</fullName>
    </submittedName>
</protein>
<feature type="signal peptide" evidence="1">
    <location>
        <begin position="1"/>
        <end position="23"/>
    </location>
</feature>
<evidence type="ECO:0000259" key="2">
    <source>
        <dbReference type="Pfam" id="PF22807"/>
    </source>
</evidence>
<proteinExistence type="predicted"/>
<evidence type="ECO:0000313" key="3">
    <source>
        <dbReference type="EMBL" id="TCJ88587.1"/>
    </source>
</evidence>
<dbReference type="InterPro" id="IPR011042">
    <property type="entry name" value="6-blade_b-propeller_TolB-like"/>
</dbReference>
<dbReference type="PANTHER" id="PTHR19328:SF40">
    <property type="entry name" value="BLL0591 PROTEIN"/>
    <property type="match status" value="1"/>
</dbReference>
<dbReference type="InterPro" id="IPR011041">
    <property type="entry name" value="Quinoprot_gluc/sorb_DH_b-prop"/>
</dbReference>
<dbReference type="Gene3D" id="2.120.10.30">
    <property type="entry name" value="TolB, C-terminal domain"/>
    <property type="match status" value="1"/>
</dbReference>
<dbReference type="Pfam" id="PF22807">
    <property type="entry name" value="TrAA12"/>
    <property type="match status" value="1"/>
</dbReference>
<sequence>MNSLIVKSVLFAMALLIHQFAAAKSNLDLLKVPAGFKIELFESDVPNARTMVLGTNGTLFVGTRSEGVVYAIKHNKRYIIAEDLNMPNGLAFRDKALYIGAVDKLFRMDDIEARLDNPPIPTLIRDDLPSETHHGWRYMDFGPDGRLYMAIGAPCNVCLKKDYAVIRSMKADGTDERVEARGIRNTVGFTWHPVSKKLWLSDNGRDMMGDDIPPDEINRVDEFQEHFGFPYCHGGTIADPEFNDLSCRAFTPPIQALGAHVAPLGIAFYTGKQFPKAYKNRLFVAEHGSWNRSKKSGYKVMMATITGSDEDEKVTKYEPFVTGWLQGQKAWGRPAYVLVLKDGSILISDDRAGAIYRVSYAQ</sequence>
<name>A0A4R1F309_9GAMM</name>
<comment type="caution">
    <text evidence="3">The sequence shown here is derived from an EMBL/GenBank/DDBJ whole genome shotgun (WGS) entry which is preliminary data.</text>
</comment>
<dbReference type="AlphaFoldDB" id="A0A4R1F309"/>
<evidence type="ECO:0000256" key="1">
    <source>
        <dbReference type="SAM" id="SignalP"/>
    </source>
</evidence>
<dbReference type="OrthoDB" id="9770043at2"/>
<dbReference type="InterPro" id="IPR054539">
    <property type="entry name" value="Beta-prop_PDH"/>
</dbReference>
<dbReference type="Proteomes" id="UP000294887">
    <property type="component" value="Unassembled WGS sequence"/>
</dbReference>
<accession>A0A4R1F309</accession>
<feature type="chain" id="PRO_5020208365" evidence="1">
    <location>
        <begin position="24"/>
        <end position="362"/>
    </location>
</feature>
<keyword evidence="1" id="KW-0732">Signal</keyword>
<feature type="domain" description="Pyrroloquinoline quinone-dependent pyranose dehydrogenase beta-propeller" evidence="2">
    <location>
        <begin position="241"/>
        <end position="359"/>
    </location>
</feature>
<dbReference type="SUPFAM" id="SSF50952">
    <property type="entry name" value="Soluble quinoprotein glucose dehydrogenase"/>
    <property type="match status" value="1"/>
</dbReference>